<keyword evidence="1" id="KW-0732">Signal</keyword>
<reference evidence="2 3" key="1">
    <citation type="submission" date="2018-08" db="EMBL/GenBank/DDBJ databases">
        <authorList>
            <person name="Laetsch R D."/>
            <person name="Stevens L."/>
            <person name="Kumar S."/>
            <person name="Blaxter L. M."/>
        </authorList>
    </citation>
    <scope>NUCLEOTIDE SEQUENCE [LARGE SCALE GENOMIC DNA]</scope>
</reference>
<feature type="signal peptide" evidence="1">
    <location>
        <begin position="1"/>
        <end position="21"/>
    </location>
</feature>
<evidence type="ECO:0000256" key="1">
    <source>
        <dbReference type="SAM" id="SignalP"/>
    </source>
</evidence>
<dbReference type="OrthoDB" id="5849945at2759"/>
<dbReference type="AlphaFoldDB" id="A0A3P6U090"/>
<protein>
    <submittedName>
        <fullName evidence="2">Uncharacterized protein</fullName>
    </submittedName>
</protein>
<gene>
    <name evidence="2" type="ORF">NLS_LOCUS8089</name>
</gene>
<sequence length="297" mass="33566">MRKIQLVICALLVMLMRGSVDEIVAESIFTASVSLEPDKTSDSLNCSLDKLPAVIGHNNFSILGMLQNCAIFYILGDNIKPGSKIDLSEIEGSFGRCQSAQPLFYKKNNEYQLLIAQKMSVYTGQCLWQDNSEVYLNCLFDRKQWKKHSVKPSPSDDTEIIGHVTDVDTNILHVFYTDENGIIYDSSYNISSEKFIKQAALQQKNLKKLSYDPDRQLMYMLTNEMVYQKVKSNFGFFVYEPTYAKTLGDGRVAYYAGKEGNPVQVCIAEVQPDETLYMSLLVGVDSKSVEEKLTDIL</sequence>
<feature type="chain" id="PRO_5017987078" evidence="1">
    <location>
        <begin position="22"/>
        <end position="297"/>
    </location>
</feature>
<proteinExistence type="predicted"/>
<dbReference type="OMA" id="QLMYMLT"/>
<dbReference type="Proteomes" id="UP000277928">
    <property type="component" value="Unassembled WGS sequence"/>
</dbReference>
<keyword evidence="3" id="KW-1185">Reference proteome</keyword>
<accession>A0A3P6U090</accession>
<evidence type="ECO:0000313" key="2">
    <source>
        <dbReference type="EMBL" id="VDK87325.1"/>
    </source>
</evidence>
<evidence type="ECO:0000313" key="3">
    <source>
        <dbReference type="Proteomes" id="UP000277928"/>
    </source>
</evidence>
<dbReference type="EMBL" id="UYRX01000949">
    <property type="protein sequence ID" value="VDK87325.1"/>
    <property type="molecule type" value="Genomic_DNA"/>
</dbReference>
<organism evidence="2 3">
    <name type="scientific">Litomosoides sigmodontis</name>
    <name type="common">Filarial nematode worm</name>
    <dbReference type="NCBI Taxonomy" id="42156"/>
    <lineage>
        <taxon>Eukaryota</taxon>
        <taxon>Metazoa</taxon>
        <taxon>Ecdysozoa</taxon>
        <taxon>Nematoda</taxon>
        <taxon>Chromadorea</taxon>
        <taxon>Rhabditida</taxon>
        <taxon>Spirurina</taxon>
        <taxon>Spiruromorpha</taxon>
        <taxon>Filarioidea</taxon>
        <taxon>Onchocercidae</taxon>
        <taxon>Litomosoides</taxon>
    </lineage>
</organism>
<name>A0A3P6U090_LITSI</name>